<proteinExistence type="predicted"/>
<protein>
    <submittedName>
        <fullName evidence="1">Uncharacterized protein</fullName>
    </submittedName>
</protein>
<dbReference type="EMBL" id="SESI01000001">
    <property type="protein sequence ID" value="TQQ81893.1"/>
    <property type="molecule type" value="Genomic_DNA"/>
</dbReference>
<dbReference type="OrthoDB" id="203475at2157"/>
<accession>A0A544QR20</accession>
<organism evidence="1 2">
    <name type="scientific">Halonotius roseus</name>
    <dbReference type="NCBI Taxonomy" id="2511997"/>
    <lineage>
        <taxon>Archaea</taxon>
        <taxon>Methanobacteriati</taxon>
        <taxon>Methanobacteriota</taxon>
        <taxon>Stenosarchaea group</taxon>
        <taxon>Halobacteria</taxon>
        <taxon>Halobacteriales</taxon>
        <taxon>Haloferacaceae</taxon>
        <taxon>Halonotius</taxon>
    </lineage>
</organism>
<comment type="caution">
    <text evidence="1">The sequence shown here is derived from an EMBL/GenBank/DDBJ whole genome shotgun (WGS) entry which is preliminary data.</text>
</comment>
<gene>
    <name evidence="1" type="ORF">EWF95_02845</name>
</gene>
<dbReference type="Proteomes" id="UP000315385">
    <property type="component" value="Unassembled WGS sequence"/>
</dbReference>
<name>A0A544QR20_9EURY</name>
<keyword evidence="2" id="KW-1185">Reference proteome</keyword>
<sequence length="402" mass="44859">MDKRAYIEDALRFWASTWPRNVTKYQRRATSLPEAAELLIDVEGDPDISPFISTYSFPEGHTKNGNIPRVDRLFIDFDVPDTGEYRSGVGREDAWIRDMSALLVRVRTVATVLLGGSNPASWQASLSGHKGIHLDLVFPPISTQNGTFQQFQNGMTTYANLIETYLSRETEIGDLDAYIDVSSADLGRLRRVPNTLHYGATEAFGEDRFCVPVTLGELSRLKPAEYMTLTRSRRSITPGMKPTPNEKAGELLAQQIRVAAKGTGQSSHSHRSSTRDRALIAAYQAAENEKIGVDDIGFILSDRPCVAAFVNRDDAFAHDSASHLMEMKAITEMMRNRVPIAVMVAFFAQANGFNEAYTRGQIEKFIARDYEPVGCAKMWERADEFCLSNCQIRKDAHSDTAK</sequence>
<reference evidence="1 2" key="1">
    <citation type="submission" date="2019-02" db="EMBL/GenBank/DDBJ databases">
        <title>Halonotius sp. a new haloqrchaeon isolated from saline water.</title>
        <authorList>
            <person name="Duran-Viseras A."/>
            <person name="Sanchez-Porro C."/>
            <person name="Ventosa A."/>
        </authorList>
    </citation>
    <scope>NUCLEOTIDE SEQUENCE [LARGE SCALE GENOMIC DNA]</scope>
    <source>
        <strain evidence="1 2">F9-27</strain>
    </source>
</reference>
<dbReference type="AlphaFoldDB" id="A0A544QR20"/>
<dbReference type="RefSeq" id="WP_142442545.1">
    <property type="nucleotide sequence ID" value="NZ_SESI01000001.1"/>
</dbReference>
<evidence type="ECO:0000313" key="1">
    <source>
        <dbReference type="EMBL" id="TQQ81893.1"/>
    </source>
</evidence>
<evidence type="ECO:0000313" key="2">
    <source>
        <dbReference type="Proteomes" id="UP000315385"/>
    </source>
</evidence>